<comment type="subunit">
    <text evidence="5">Binds to both phosphatidylinositol (PI) and phosphatidylinositol 3,5-bisphosphate (PIP2).</text>
</comment>
<keyword evidence="11" id="KW-0735">Signal-anchor</keyword>
<evidence type="ECO:0000256" key="18">
    <source>
        <dbReference type="ARBA" id="ARBA00029828"/>
    </source>
</evidence>
<reference evidence="20 21" key="1">
    <citation type="journal article" date="2019" name="Sci. Rep.">
        <title>Comparative genomics of chytrid fungi reveal insights into the obligate biotrophic and pathogenic lifestyle of Synchytrium endobioticum.</title>
        <authorList>
            <person name="van de Vossenberg B.T.L.H."/>
            <person name="Warris S."/>
            <person name="Nguyen H.D.T."/>
            <person name="van Gent-Pelzer M.P.E."/>
            <person name="Joly D.L."/>
            <person name="van de Geest H.C."/>
            <person name="Bonants P.J.M."/>
            <person name="Smith D.S."/>
            <person name="Levesque C.A."/>
            <person name="van der Lee T.A.J."/>
        </authorList>
    </citation>
    <scope>NUCLEOTIDE SEQUENCE [LARGE SCALE GENOMIC DNA]</scope>
    <source>
        <strain evidence="20 21">MB42</strain>
    </source>
</reference>
<evidence type="ECO:0000259" key="19">
    <source>
        <dbReference type="Pfam" id="PF01764"/>
    </source>
</evidence>
<dbReference type="GO" id="GO:0046461">
    <property type="term" value="P:neutral lipid catabolic process"/>
    <property type="evidence" value="ECO:0007669"/>
    <property type="project" value="TreeGrafter"/>
</dbReference>
<dbReference type="EMBL" id="QEAN01000327">
    <property type="protein sequence ID" value="TPX40107.1"/>
    <property type="molecule type" value="Genomic_DNA"/>
</dbReference>
<evidence type="ECO:0000256" key="2">
    <source>
        <dbReference type="ARBA" id="ARBA00004270"/>
    </source>
</evidence>
<feature type="domain" description="Fungal lipase-type" evidence="19">
    <location>
        <begin position="352"/>
        <end position="376"/>
    </location>
</feature>
<protein>
    <recommendedName>
        <fullName evidence="6">triacylglycerol lipase</fullName>
        <ecNumber evidence="6">3.1.1.3</ecNumber>
    </recommendedName>
    <alternativeName>
        <fullName evidence="18">Autophagy-related protein 15</fullName>
    </alternativeName>
</protein>
<evidence type="ECO:0000313" key="21">
    <source>
        <dbReference type="Proteomes" id="UP000317494"/>
    </source>
</evidence>
<dbReference type="InterPro" id="IPR002921">
    <property type="entry name" value="Fungal_lipase-type"/>
</dbReference>
<dbReference type="VEuPathDB" id="FungiDB:SeMB42_g06143"/>
<keyword evidence="16" id="KW-0325">Glycoprotein</keyword>
<keyword evidence="12" id="KW-1133">Transmembrane helix</keyword>
<evidence type="ECO:0000256" key="8">
    <source>
        <dbReference type="ARBA" id="ARBA00022753"/>
    </source>
</evidence>
<dbReference type="GO" id="GO:0006660">
    <property type="term" value="P:phosphatidylserine catabolic process"/>
    <property type="evidence" value="ECO:0007669"/>
    <property type="project" value="TreeGrafter"/>
</dbReference>
<sequence>MQVSLLSFRQPTFPSHHFLHSPAKRDHSNRSKPPPAFFVKQGLLLADTLSMGLSVGCNRRQGVLLPPRAKTRMNTWDKRSRRPAVAAYLCACLALSHCFLLLPPNVQHGHDHDHGQHGTSNSQDSLHTLAVSKQLRLAHSFHRGSSIVPDIFVKQNWNQDELMAHASKAGTRASYTVVAKSPNASPLLQQQGVSANHATSSSHAAGALLPDPRDVNTVRALAYMTLDCYAEPEKQPWVPIDGWNASMPFGWDSDGMRGYVFKSDDDELLVITFKGTSASVFGIGGGPTSRNDKYNDNMMFSCCCARVDRTWTPICDCCTSTQSCSKPCVDKQANFSSSYYNMAEAIYLQVRIMYPQSTIWFAGHSLGGALAALIAFTNGSPAFAYEAPGDVLYASRLGLLPPPRNSDSVPDYSWLFETLPIYHYGNAQDPIFLGVCKGVSSSCYYGGYALETGCHIGKTCLYDPDEYERQDVGAPRKVDAPRRQVLPWEVRQELRNDDDDDIGTRHNLDIRMHSIVKAIEVYFDKWDYVPECKVEKACQDCANWEYVD</sequence>
<keyword evidence="7" id="KW-0812">Transmembrane</keyword>
<comment type="function">
    <text evidence="17">Lipase which is essential for lysis of subvacuolar cytoplasm to vacuole targeted bodies and intravacuolar autophagic bodies. Involved in the lysis of intravacuolar multivesicular body (MVB) vesicles. The intravacuolar membrane disintegration by ATG15 is critical to life span extension.</text>
</comment>
<dbReference type="GO" id="GO:0005775">
    <property type="term" value="C:vacuolar lumen"/>
    <property type="evidence" value="ECO:0007669"/>
    <property type="project" value="TreeGrafter"/>
</dbReference>
<keyword evidence="10" id="KW-0442">Lipid degradation</keyword>
<organism evidence="20 21">
    <name type="scientific">Synchytrium endobioticum</name>
    <dbReference type="NCBI Taxonomy" id="286115"/>
    <lineage>
        <taxon>Eukaryota</taxon>
        <taxon>Fungi</taxon>
        <taxon>Fungi incertae sedis</taxon>
        <taxon>Chytridiomycota</taxon>
        <taxon>Chytridiomycota incertae sedis</taxon>
        <taxon>Chytridiomycetes</taxon>
        <taxon>Synchytriales</taxon>
        <taxon>Synchytriaceae</taxon>
        <taxon>Synchytrium</taxon>
    </lineage>
</organism>
<dbReference type="Pfam" id="PF01764">
    <property type="entry name" value="Lipase_3"/>
    <property type="match status" value="1"/>
</dbReference>
<dbReference type="InterPro" id="IPR050805">
    <property type="entry name" value="ATG15_Lipase"/>
</dbReference>
<evidence type="ECO:0000256" key="12">
    <source>
        <dbReference type="ARBA" id="ARBA00022989"/>
    </source>
</evidence>
<keyword evidence="14" id="KW-0443">Lipid metabolism</keyword>
<gene>
    <name evidence="20" type="ORF">SeMB42_g06143</name>
</gene>
<dbReference type="EC" id="3.1.1.3" evidence="6"/>
<evidence type="ECO:0000256" key="17">
    <source>
        <dbReference type="ARBA" id="ARBA00024663"/>
    </source>
</evidence>
<comment type="caution">
    <text evidence="20">The sequence shown here is derived from an EMBL/GenBank/DDBJ whole genome shotgun (WGS) entry which is preliminary data.</text>
</comment>
<dbReference type="GO" id="GO:0004806">
    <property type="term" value="F:triacylglycerol lipase activity"/>
    <property type="evidence" value="ECO:0007669"/>
    <property type="project" value="UniProtKB-EC"/>
</dbReference>
<keyword evidence="21" id="KW-1185">Reference proteome</keyword>
<dbReference type="AlphaFoldDB" id="A0A507CG76"/>
<evidence type="ECO:0000256" key="1">
    <source>
        <dbReference type="ARBA" id="ARBA00001024"/>
    </source>
</evidence>
<dbReference type="GO" id="GO:0004620">
    <property type="term" value="F:phospholipase activity"/>
    <property type="evidence" value="ECO:0007669"/>
    <property type="project" value="TreeGrafter"/>
</dbReference>
<keyword evidence="8" id="KW-0967">Endosome</keyword>
<evidence type="ECO:0000256" key="5">
    <source>
        <dbReference type="ARBA" id="ARBA00011137"/>
    </source>
</evidence>
<evidence type="ECO:0000256" key="11">
    <source>
        <dbReference type="ARBA" id="ARBA00022968"/>
    </source>
</evidence>
<accession>A0A507CG76</accession>
<dbReference type="STRING" id="286115.A0A507CG76"/>
<comment type="subcellular location">
    <subcellularLocation>
        <location evidence="3">Endosome</location>
        <location evidence="3">Multivesicular body membrane</location>
        <topology evidence="3">Single-pass type II membrane protein</topology>
    </subcellularLocation>
    <subcellularLocation>
        <location evidence="2">Prevacuolar compartment membrane</location>
        <topology evidence="2">Single-pass type II membrane protein</topology>
    </subcellularLocation>
</comment>
<dbReference type="GO" id="GO:0034727">
    <property type="term" value="P:piecemeal microautophagy of the nucleus"/>
    <property type="evidence" value="ECO:0007669"/>
    <property type="project" value="TreeGrafter"/>
</dbReference>
<dbReference type="GO" id="GO:0034496">
    <property type="term" value="P:multivesicular body membrane disassembly"/>
    <property type="evidence" value="ECO:0007669"/>
    <property type="project" value="TreeGrafter"/>
</dbReference>
<evidence type="ECO:0000256" key="13">
    <source>
        <dbReference type="ARBA" id="ARBA00023006"/>
    </source>
</evidence>
<evidence type="ECO:0000256" key="4">
    <source>
        <dbReference type="ARBA" id="ARBA00010701"/>
    </source>
</evidence>
<evidence type="ECO:0000256" key="16">
    <source>
        <dbReference type="ARBA" id="ARBA00023180"/>
    </source>
</evidence>
<keyword evidence="15" id="KW-0472">Membrane</keyword>
<name>A0A507CG76_9FUNG</name>
<evidence type="ECO:0000256" key="6">
    <source>
        <dbReference type="ARBA" id="ARBA00013279"/>
    </source>
</evidence>
<keyword evidence="13" id="KW-0072">Autophagy</keyword>
<dbReference type="PANTHER" id="PTHR47175:SF2">
    <property type="entry name" value="LIPASE ATG15-RELATED"/>
    <property type="match status" value="1"/>
</dbReference>
<evidence type="ECO:0000313" key="20">
    <source>
        <dbReference type="EMBL" id="TPX40107.1"/>
    </source>
</evidence>
<comment type="similarity">
    <text evidence="4">Belongs to the AB hydrolase superfamily. Lipase family.</text>
</comment>
<evidence type="ECO:0000256" key="14">
    <source>
        <dbReference type="ARBA" id="ARBA00023098"/>
    </source>
</evidence>
<dbReference type="InterPro" id="IPR029058">
    <property type="entry name" value="AB_hydrolase_fold"/>
</dbReference>
<dbReference type="PANTHER" id="PTHR47175">
    <property type="entry name" value="LIPASE ATG15-RELATED"/>
    <property type="match status" value="1"/>
</dbReference>
<proteinExistence type="inferred from homology"/>
<evidence type="ECO:0000256" key="7">
    <source>
        <dbReference type="ARBA" id="ARBA00022692"/>
    </source>
</evidence>
<evidence type="ECO:0000256" key="15">
    <source>
        <dbReference type="ARBA" id="ARBA00023136"/>
    </source>
</evidence>
<keyword evidence="9" id="KW-0378">Hydrolase</keyword>
<comment type="catalytic activity">
    <reaction evidence="1">
        <text>a triacylglycerol + H2O = a diacylglycerol + a fatty acid + H(+)</text>
        <dbReference type="Rhea" id="RHEA:12044"/>
        <dbReference type="ChEBI" id="CHEBI:15377"/>
        <dbReference type="ChEBI" id="CHEBI:15378"/>
        <dbReference type="ChEBI" id="CHEBI:17855"/>
        <dbReference type="ChEBI" id="CHEBI:18035"/>
        <dbReference type="ChEBI" id="CHEBI:28868"/>
        <dbReference type="EC" id="3.1.1.3"/>
    </reaction>
</comment>
<evidence type="ECO:0000256" key="3">
    <source>
        <dbReference type="ARBA" id="ARBA00004343"/>
    </source>
</evidence>
<dbReference type="Gene3D" id="3.40.50.1820">
    <property type="entry name" value="alpha/beta hydrolase"/>
    <property type="match status" value="1"/>
</dbReference>
<dbReference type="GO" id="GO:0032585">
    <property type="term" value="C:multivesicular body membrane"/>
    <property type="evidence" value="ECO:0007669"/>
    <property type="project" value="UniProtKB-SubCell"/>
</dbReference>
<dbReference type="SUPFAM" id="SSF53474">
    <property type="entry name" value="alpha/beta-Hydrolases"/>
    <property type="match status" value="1"/>
</dbReference>
<evidence type="ECO:0000256" key="10">
    <source>
        <dbReference type="ARBA" id="ARBA00022963"/>
    </source>
</evidence>
<dbReference type="Proteomes" id="UP000317494">
    <property type="component" value="Unassembled WGS sequence"/>
</dbReference>
<evidence type="ECO:0000256" key="9">
    <source>
        <dbReference type="ARBA" id="ARBA00022801"/>
    </source>
</evidence>